<dbReference type="Proteomes" id="UP000237271">
    <property type="component" value="Unassembled WGS sequence"/>
</dbReference>
<accession>A0A2P4XQY7</accession>
<evidence type="ECO:0000313" key="1">
    <source>
        <dbReference type="EMBL" id="POM67963.1"/>
    </source>
</evidence>
<organism evidence="1 2">
    <name type="scientific">Phytophthora palmivora</name>
    <dbReference type="NCBI Taxonomy" id="4796"/>
    <lineage>
        <taxon>Eukaryota</taxon>
        <taxon>Sar</taxon>
        <taxon>Stramenopiles</taxon>
        <taxon>Oomycota</taxon>
        <taxon>Peronosporomycetes</taxon>
        <taxon>Peronosporales</taxon>
        <taxon>Peronosporaceae</taxon>
        <taxon>Phytophthora</taxon>
    </lineage>
</organism>
<name>A0A2P4XQY7_9STRA</name>
<comment type="caution">
    <text evidence="1">The sequence shown here is derived from an EMBL/GenBank/DDBJ whole genome shotgun (WGS) entry which is preliminary data.</text>
</comment>
<keyword evidence="2" id="KW-1185">Reference proteome</keyword>
<reference evidence="1 2" key="1">
    <citation type="journal article" date="2017" name="Genome Biol. Evol.">
        <title>Phytophthora megakarya and P. palmivora, closely related causal agents of cacao black pod rot, underwent increases in genome sizes and gene numbers by different mechanisms.</title>
        <authorList>
            <person name="Ali S.S."/>
            <person name="Shao J."/>
            <person name="Lary D.J."/>
            <person name="Kronmiller B."/>
            <person name="Shen D."/>
            <person name="Strem M.D."/>
            <person name="Amoako-Attah I."/>
            <person name="Akrofi A.Y."/>
            <person name="Begoude B.A."/>
            <person name="Ten Hoopen G.M."/>
            <person name="Coulibaly K."/>
            <person name="Kebe B.I."/>
            <person name="Melnick R.L."/>
            <person name="Guiltinan M.J."/>
            <person name="Tyler B.M."/>
            <person name="Meinhardt L.W."/>
            <person name="Bailey B.A."/>
        </authorList>
    </citation>
    <scope>NUCLEOTIDE SEQUENCE [LARGE SCALE GENOMIC DNA]</scope>
    <source>
        <strain evidence="2">sbr112.9</strain>
    </source>
</reference>
<evidence type="ECO:0000313" key="2">
    <source>
        <dbReference type="Proteomes" id="UP000237271"/>
    </source>
</evidence>
<gene>
    <name evidence="1" type="ORF">PHPALM_15937</name>
</gene>
<dbReference type="AlphaFoldDB" id="A0A2P4XQY7"/>
<sequence length="141" mass="16336">MPLKQMLKIRTKYLMLVSLRENFEIPTVLSKSREEKDIDLTELSATQTEYYVENPRIADPLLMETVGDVRDSGSSAKRIFAYLRERTDTVVRLHEVRSHEKTLSDVTNLLQAIRNKRCGNVSDSKCPEYVLREFVDQQNGN</sequence>
<dbReference type="EMBL" id="NCKW01008505">
    <property type="protein sequence ID" value="POM67963.1"/>
    <property type="molecule type" value="Genomic_DNA"/>
</dbReference>
<proteinExistence type="predicted"/>
<dbReference type="OrthoDB" id="146208at2759"/>
<protein>
    <submittedName>
        <fullName evidence="1">Uncharacterized protein</fullName>
    </submittedName>
</protein>